<evidence type="ECO:0000313" key="3">
    <source>
        <dbReference type="Proteomes" id="UP000358010"/>
    </source>
</evidence>
<dbReference type="Proteomes" id="UP000358010">
    <property type="component" value="Unassembled WGS sequence"/>
</dbReference>
<proteinExistence type="predicted"/>
<evidence type="ECO:0000256" key="1">
    <source>
        <dbReference type="SAM" id="Phobius"/>
    </source>
</evidence>
<organism evidence="2 3">
    <name type="scientific">Escherichia coli</name>
    <dbReference type="NCBI Taxonomy" id="562"/>
    <lineage>
        <taxon>Bacteria</taxon>
        <taxon>Pseudomonadati</taxon>
        <taxon>Pseudomonadota</taxon>
        <taxon>Gammaproteobacteria</taxon>
        <taxon>Enterobacterales</taxon>
        <taxon>Enterobacteriaceae</taxon>
        <taxon>Escherichia</taxon>
    </lineage>
</organism>
<dbReference type="EMBL" id="CAADJZ010000001">
    <property type="protein sequence ID" value="VFT70715.1"/>
    <property type="molecule type" value="Genomic_DNA"/>
</dbReference>
<dbReference type="Gene3D" id="1.20.1250.20">
    <property type="entry name" value="MFS general substrate transporter like domains"/>
    <property type="match status" value="1"/>
</dbReference>
<evidence type="ECO:0000313" key="2">
    <source>
        <dbReference type="EMBL" id="VFT70715.1"/>
    </source>
</evidence>
<protein>
    <submittedName>
        <fullName evidence="2">Transport protein YajR</fullName>
    </submittedName>
</protein>
<keyword evidence="1" id="KW-0472">Membrane</keyword>
<name>A0A485JJ07_ECOLX</name>
<gene>
    <name evidence="2" type="primary">yajR_2</name>
    <name evidence="2" type="ORF">NCTC10974_04307</name>
</gene>
<dbReference type="AlphaFoldDB" id="A0A485JJ07"/>
<accession>A0A485JJ07</accession>
<sequence length="47" mass="5005">MKGSFSKVLAEPRLLKLNFGIMCLHILLMSTFVALPGQLADAGFPAG</sequence>
<keyword evidence="1" id="KW-0812">Transmembrane</keyword>
<keyword evidence="1" id="KW-1133">Transmembrane helix</keyword>
<dbReference type="InterPro" id="IPR036259">
    <property type="entry name" value="MFS_trans_sf"/>
</dbReference>
<feature type="transmembrane region" description="Helical" evidence="1">
    <location>
        <begin position="21"/>
        <end position="40"/>
    </location>
</feature>
<reference evidence="2 3" key="1">
    <citation type="submission" date="2019-03" db="EMBL/GenBank/DDBJ databases">
        <authorList>
            <consortium name="Pathogen Informatics"/>
        </authorList>
    </citation>
    <scope>NUCLEOTIDE SEQUENCE [LARGE SCALE GENOMIC DNA]</scope>
    <source>
        <strain evidence="2 3">NCTC10974</strain>
    </source>
</reference>